<dbReference type="SUPFAM" id="SSF53474">
    <property type="entry name" value="alpha/beta-Hydrolases"/>
    <property type="match status" value="1"/>
</dbReference>
<feature type="region of interest" description="Disordered" evidence="3">
    <location>
        <begin position="216"/>
        <end position="240"/>
    </location>
</feature>
<dbReference type="InterPro" id="IPR000801">
    <property type="entry name" value="Esterase-like"/>
</dbReference>
<dbReference type="GO" id="GO:0016788">
    <property type="term" value="F:hydrolase activity, acting on ester bonds"/>
    <property type="evidence" value="ECO:0007669"/>
    <property type="project" value="TreeGrafter"/>
</dbReference>
<protein>
    <recommendedName>
        <fullName evidence="5">Esterase</fullName>
    </recommendedName>
</protein>
<evidence type="ECO:0008006" key="5">
    <source>
        <dbReference type="Google" id="ProtNLM"/>
    </source>
</evidence>
<comment type="similarity">
    <text evidence="1">Belongs to the esterase D family.</text>
</comment>
<evidence type="ECO:0000313" key="4">
    <source>
        <dbReference type="EMBL" id="CEO46165.1"/>
    </source>
</evidence>
<reference evidence="4" key="1">
    <citation type="submission" date="2015-01" db="EMBL/GenBank/DDBJ databases">
        <authorList>
            <person name="Durling Mikael"/>
        </authorList>
    </citation>
    <scope>NUCLEOTIDE SEQUENCE</scope>
</reference>
<keyword evidence="2" id="KW-0378">Hydrolase</keyword>
<feature type="compositionally biased region" description="Basic and acidic residues" evidence="3">
    <location>
        <begin position="221"/>
        <end position="240"/>
    </location>
</feature>
<dbReference type="Gene3D" id="3.40.50.1820">
    <property type="entry name" value="alpha/beta hydrolase"/>
    <property type="match status" value="1"/>
</dbReference>
<dbReference type="Pfam" id="PF00756">
    <property type="entry name" value="Esterase"/>
    <property type="match status" value="1"/>
</dbReference>
<evidence type="ECO:0000256" key="2">
    <source>
        <dbReference type="ARBA" id="ARBA00022801"/>
    </source>
</evidence>
<accession>A0A0B7JU24</accession>
<dbReference type="InterPro" id="IPR029058">
    <property type="entry name" value="AB_hydrolase_fold"/>
</dbReference>
<dbReference type="PANTHER" id="PTHR40841">
    <property type="entry name" value="SIDEROPHORE TRIACETYLFUSARININE C ESTERASE"/>
    <property type="match status" value="1"/>
</dbReference>
<proteinExistence type="inferred from homology"/>
<dbReference type="PANTHER" id="PTHR40841:SF2">
    <property type="entry name" value="SIDEROPHORE-DEGRADING ESTERASE (EUROFUNG)"/>
    <property type="match status" value="1"/>
</dbReference>
<organism evidence="4">
    <name type="scientific">Bionectria ochroleuca</name>
    <name type="common">Gliocladium roseum</name>
    <dbReference type="NCBI Taxonomy" id="29856"/>
    <lineage>
        <taxon>Eukaryota</taxon>
        <taxon>Fungi</taxon>
        <taxon>Dikarya</taxon>
        <taxon>Ascomycota</taxon>
        <taxon>Pezizomycotina</taxon>
        <taxon>Sordariomycetes</taxon>
        <taxon>Hypocreomycetidae</taxon>
        <taxon>Hypocreales</taxon>
        <taxon>Bionectriaceae</taxon>
        <taxon>Clonostachys</taxon>
    </lineage>
</organism>
<dbReference type="InterPro" id="IPR052558">
    <property type="entry name" value="Siderophore_Hydrolase_D"/>
</dbReference>
<evidence type="ECO:0000256" key="3">
    <source>
        <dbReference type="SAM" id="MobiDB-lite"/>
    </source>
</evidence>
<sequence>MQIRCIQASTVRPAESWLITSAQGLEYLIQIGYPRDWLNPQSKPKESSVPIMYLTDGNSVFSSSLERLHQHLVLSEFGTSAGVVVAIGYLLQPDSNFLWSARRNWDLTPPSPGCLPSEGGADEFAKFIQSRVKPLVHQRIRELREVNPGAQCLYGHSHGGLFTLHTMFTRPWMFDTYIAASPSISWNNGFILEEEAYFRSGRVECTSPPSLMLYVGGAEQNPRRKRDETDDEYEKRREQYQKRKDVDSVLEMNTRLRESGRMKYLLSKVYDGEDHGTVIACSISQGLATFFDGWPYID</sequence>
<dbReference type="AlphaFoldDB" id="A0A0B7JU24"/>
<name>A0A0B7JU24_BIOOC</name>
<gene>
    <name evidence="4" type="ORF">BN869_000002220_1</name>
</gene>
<dbReference type="EMBL" id="CDPU01000004">
    <property type="protein sequence ID" value="CEO46165.1"/>
    <property type="molecule type" value="Genomic_DNA"/>
</dbReference>
<evidence type="ECO:0000256" key="1">
    <source>
        <dbReference type="ARBA" id="ARBA00005622"/>
    </source>
</evidence>